<dbReference type="GO" id="GO:0008017">
    <property type="term" value="F:microtubule binding"/>
    <property type="evidence" value="ECO:0007669"/>
    <property type="project" value="TreeGrafter"/>
</dbReference>
<dbReference type="SUPFAM" id="SSF48371">
    <property type="entry name" value="ARM repeat"/>
    <property type="match status" value="1"/>
</dbReference>
<evidence type="ECO:0000256" key="8">
    <source>
        <dbReference type="SAM" id="MobiDB-lite"/>
    </source>
</evidence>
<dbReference type="PANTHER" id="PTHR21567">
    <property type="entry name" value="CLASP"/>
    <property type="match status" value="1"/>
</dbReference>
<dbReference type="GO" id="GO:0090307">
    <property type="term" value="P:mitotic spindle assembly"/>
    <property type="evidence" value="ECO:0007669"/>
    <property type="project" value="TreeGrafter"/>
</dbReference>
<reference evidence="10" key="1">
    <citation type="journal article" date="2020" name="bioRxiv">
        <title>Whole genome comparisons of ergot fungi reveals the divergence and evolution of species within the genus Claviceps are the result of varying mechanisms driving genome evolution and host range expansion.</title>
        <authorList>
            <person name="Wyka S.A."/>
            <person name="Mondo S.J."/>
            <person name="Liu M."/>
            <person name="Dettman J."/>
            <person name="Nalam V."/>
            <person name="Broders K.D."/>
        </authorList>
    </citation>
    <scope>NUCLEOTIDE SEQUENCE</scope>
    <source>
        <strain evidence="10">CCC 489</strain>
    </source>
</reference>
<keyword evidence="6" id="KW-0131">Cell cycle</keyword>
<evidence type="ECO:0000256" key="6">
    <source>
        <dbReference type="ARBA" id="ARBA00022776"/>
    </source>
</evidence>
<evidence type="ECO:0000256" key="3">
    <source>
        <dbReference type="ARBA" id="ARBA00011375"/>
    </source>
</evidence>
<dbReference type="SMART" id="SM01349">
    <property type="entry name" value="TOG"/>
    <property type="match status" value="1"/>
</dbReference>
<dbReference type="Proteomes" id="UP000811619">
    <property type="component" value="Unassembled WGS sequence"/>
</dbReference>
<dbReference type="InterPro" id="IPR016024">
    <property type="entry name" value="ARM-type_fold"/>
</dbReference>
<evidence type="ECO:0000313" key="10">
    <source>
        <dbReference type="EMBL" id="KAG5922668.1"/>
    </source>
</evidence>
<dbReference type="InterPro" id="IPR011989">
    <property type="entry name" value="ARM-like"/>
</dbReference>
<comment type="similarity">
    <text evidence="2">Belongs to the CLASP family.</text>
</comment>
<evidence type="ECO:0000256" key="4">
    <source>
        <dbReference type="ARBA" id="ARBA00022618"/>
    </source>
</evidence>
<keyword evidence="11" id="KW-1185">Reference proteome</keyword>
<dbReference type="GO" id="GO:1990023">
    <property type="term" value="C:mitotic spindle midzone"/>
    <property type="evidence" value="ECO:0007669"/>
    <property type="project" value="TreeGrafter"/>
</dbReference>
<comment type="subcellular location">
    <subcellularLocation>
        <location evidence="1">Cytoplasm</location>
        <location evidence="1">Cytoskeleton</location>
        <location evidence="1">Spindle</location>
    </subcellularLocation>
</comment>
<evidence type="ECO:0000256" key="5">
    <source>
        <dbReference type="ARBA" id="ARBA00022701"/>
    </source>
</evidence>
<dbReference type="OrthoDB" id="46159at2759"/>
<feature type="region of interest" description="Disordered" evidence="8">
    <location>
        <begin position="223"/>
        <end position="290"/>
    </location>
</feature>
<evidence type="ECO:0000313" key="11">
    <source>
        <dbReference type="Proteomes" id="UP000811619"/>
    </source>
</evidence>
<sequence>MADKLTDEQVAHLLTVLRSDSSLDTKVQLVTAIKSSIKQHNVPEACLPHLFDGLRAASSSPHAALVNAGFTALNHLLTRLSRQDPKLLSREAARTLPLIIEKLGDPKDKYRSLAAGSLNTLYPVAPADVERFVRASALTGKNPRAKEAGMHWLLTTHQERGLPFRGYVPLLMELLEDADGMVRDTAKMTVIELFKTAPNTAKSDLKRQLKNFKVRPAIEQAIVKALDPPGARPETPSDGLASQSCPPAPPQLSQSSHSRPHLAASLPSQGGDRPVTPVPDAQAESVDPQYVNTNRELDDIFKDMAWYFEGRESEENWMKREQSINTLRKLNAGNAATDFQDVFVAGLRSLLDGIIKAVTSLRTSLSKEGCGLVQELAASLGPAMDPMVELLMQTLVKLSAGTKKISSQMANVTVQRIISRVTYNQRLMHHIWSASQDKNVQPRTYATDWLKIVLRKEAGHKSHVEHTGGVDLMEKIIRKGLGDANPGVRERTRSAYWSFWGVWPARADAHYPSSFGYMSQMTNIGPRR</sequence>
<accession>A0A8K0J4S4</accession>
<keyword evidence="5" id="KW-0493">Microtubule</keyword>
<dbReference type="Gene3D" id="1.25.10.10">
    <property type="entry name" value="Leucine-rich Repeat Variant"/>
    <property type="match status" value="2"/>
</dbReference>
<feature type="domain" description="TOG" evidence="9">
    <location>
        <begin position="3"/>
        <end position="231"/>
    </location>
</feature>
<dbReference type="GO" id="GO:0051301">
    <property type="term" value="P:cell division"/>
    <property type="evidence" value="ECO:0007669"/>
    <property type="project" value="UniProtKB-KW"/>
</dbReference>
<dbReference type="GO" id="GO:0005876">
    <property type="term" value="C:spindle microtubule"/>
    <property type="evidence" value="ECO:0007669"/>
    <property type="project" value="TreeGrafter"/>
</dbReference>
<dbReference type="InterPro" id="IPR024395">
    <property type="entry name" value="CLASP_N_dom"/>
</dbReference>
<dbReference type="Pfam" id="PF12348">
    <property type="entry name" value="CLASP_N"/>
    <property type="match status" value="2"/>
</dbReference>
<evidence type="ECO:0000256" key="2">
    <source>
        <dbReference type="ARBA" id="ARBA00009549"/>
    </source>
</evidence>
<evidence type="ECO:0000256" key="7">
    <source>
        <dbReference type="ARBA" id="ARBA00024889"/>
    </source>
</evidence>
<dbReference type="GO" id="GO:0060172">
    <property type="term" value="P:astral microtubule depolymerization"/>
    <property type="evidence" value="ECO:0007669"/>
    <property type="project" value="TreeGrafter"/>
</dbReference>
<organism evidence="10 11">
    <name type="scientific">Claviceps africana</name>
    <dbReference type="NCBI Taxonomy" id="83212"/>
    <lineage>
        <taxon>Eukaryota</taxon>
        <taxon>Fungi</taxon>
        <taxon>Dikarya</taxon>
        <taxon>Ascomycota</taxon>
        <taxon>Pezizomycotina</taxon>
        <taxon>Sordariomycetes</taxon>
        <taxon>Hypocreomycetidae</taxon>
        <taxon>Hypocreales</taxon>
        <taxon>Clavicipitaceae</taxon>
        <taxon>Claviceps</taxon>
    </lineage>
</organism>
<dbReference type="GO" id="GO:0005815">
    <property type="term" value="C:microtubule organizing center"/>
    <property type="evidence" value="ECO:0007669"/>
    <property type="project" value="TreeGrafter"/>
</dbReference>
<comment type="subunit">
    <text evidence="3">Interacts with microtubules.</text>
</comment>
<dbReference type="EMBL" id="SRPY01000511">
    <property type="protein sequence ID" value="KAG5922668.1"/>
    <property type="molecule type" value="Genomic_DNA"/>
</dbReference>
<dbReference type="InterPro" id="IPR034085">
    <property type="entry name" value="TOG"/>
</dbReference>
<gene>
    <name evidence="10" type="primary">STU1</name>
    <name evidence="10" type="ORF">E4U42_005411</name>
</gene>
<feature type="compositionally biased region" description="Polar residues" evidence="8">
    <location>
        <begin position="240"/>
        <end position="257"/>
    </location>
</feature>
<keyword evidence="4" id="KW-0132">Cell division</keyword>
<dbReference type="AlphaFoldDB" id="A0A8K0J4S4"/>
<comment type="caution">
    <text evidence="10">The sequence shown here is derived from an EMBL/GenBank/DDBJ whole genome shotgun (WGS) entry which is preliminary data.</text>
</comment>
<comment type="function">
    <text evidence="7">Microtubule binding protein that promotes the stabilization of dynamic microtubules. Required for mitotic spindle formation.</text>
</comment>
<evidence type="ECO:0000259" key="9">
    <source>
        <dbReference type="SMART" id="SM01349"/>
    </source>
</evidence>
<protein>
    <submittedName>
        <fullName evidence="10">Suppressor of tub2 mutation</fullName>
    </submittedName>
</protein>
<dbReference type="PANTHER" id="PTHR21567:SF9">
    <property type="entry name" value="CLIP-ASSOCIATING PROTEIN"/>
    <property type="match status" value="1"/>
</dbReference>
<name>A0A8K0J4S4_9HYPO</name>
<proteinExistence type="inferred from homology"/>
<keyword evidence="6" id="KW-0498">Mitosis</keyword>
<dbReference type="GO" id="GO:0005881">
    <property type="term" value="C:cytoplasmic microtubule"/>
    <property type="evidence" value="ECO:0007669"/>
    <property type="project" value="TreeGrafter"/>
</dbReference>
<evidence type="ECO:0000256" key="1">
    <source>
        <dbReference type="ARBA" id="ARBA00004186"/>
    </source>
</evidence>